<dbReference type="InterPro" id="IPR016571">
    <property type="entry name" value="Spore_coat_assembly_CotJB"/>
</dbReference>
<reference evidence="2 3" key="1">
    <citation type="submission" date="2016-12" db="EMBL/GenBank/DDBJ databases">
        <title>Domibacillus sp. SAB 38T whole genome sequencing.</title>
        <authorList>
            <person name="Verma A."/>
            <person name="Ojha A.K."/>
            <person name="Krishnamurthi S."/>
        </authorList>
    </citation>
    <scope>NUCLEOTIDE SEQUENCE [LARGE SCALE GENOMIC DNA]</scope>
    <source>
        <strain evidence="2 3">SAB 38</strain>
    </source>
</reference>
<dbReference type="EMBL" id="MSFI01000011">
    <property type="protein sequence ID" value="OMP67202.1"/>
    <property type="molecule type" value="Genomic_DNA"/>
</dbReference>
<keyword evidence="3" id="KW-1185">Reference proteome</keyword>
<keyword evidence="2" id="KW-0946">Virion</keyword>
<organism evidence="2 3">
    <name type="scientific">Domibacillus epiphyticus</name>
    <dbReference type="NCBI Taxonomy" id="1714355"/>
    <lineage>
        <taxon>Bacteria</taxon>
        <taxon>Bacillati</taxon>
        <taxon>Bacillota</taxon>
        <taxon>Bacilli</taxon>
        <taxon>Bacillales</taxon>
        <taxon>Bacillaceae</taxon>
        <taxon>Domibacillus</taxon>
    </lineage>
</organism>
<name>A0A1V2A8L6_9BACI</name>
<keyword evidence="2" id="KW-0167">Capsid protein</keyword>
<comment type="caution">
    <text evidence="2">The sequence shown here is derived from an EMBL/GenBank/DDBJ whole genome shotgun (WGS) entry which is preliminary data.</text>
</comment>
<dbReference type="Pfam" id="PF12652">
    <property type="entry name" value="CotJB"/>
    <property type="match status" value="1"/>
</dbReference>
<dbReference type="STRING" id="1714355.BTO28_07670"/>
<dbReference type="AlphaFoldDB" id="A0A1V2A8L6"/>
<gene>
    <name evidence="2" type="ORF">BTO28_07670</name>
</gene>
<feature type="domain" description="Protein CotJB" evidence="1">
    <location>
        <begin position="11"/>
        <end position="86"/>
    </location>
</feature>
<dbReference type="Proteomes" id="UP000188613">
    <property type="component" value="Unassembled WGS sequence"/>
</dbReference>
<dbReference type="InterPro" id="IPR024207">
    <property type="entry name" value="CotJB_dom"/>
</dbReference>
<protein>
    <submittedName>
        <fullName evidence="2">Spore coat protein CotJB</fullName>
    </submittedName>
</protein>
<dbReference type="RefSeq" id="WP_076764961.1">
    <property type="nucleotide sequence ID" value="NZ_MSFI01000011.1"/>
</dbReference>
<evidence type="ECO:0000259" key="1">
    <source>
        <dbReference type="Pfam" id="PF12652"/>
    </source>
</evidence>
<sequence length="87" mass="10462">MAKTMPIEYYQQLEEIQTADFVLVELVLYLDTHPTDAQAIEQYNQYAQYSKQLKRTFESQFGPLELGSINQIPDYWQWNRSPWPWEV</sequence>
<proteinExistence type="predicted"/>
<accession>A0A1V2A8L6</accession>
<dbReference type="PIRSF" id="PIRSF010606">
    <property type="entry name" value="Spore_coat_CotJB"/>
    <property type="match status" value="1"/>
</dbReference>
<dbReference type="OrthoDB" id="9804099at2"/>
<evidence type="ECO:0000313" key="2">
    <source>
        <dbReference type="EMBL" id="OMP67202.1"/>
    </source>
</evidence>
<evidence type="ECO:0000313" key="3">
    <source>
        <dbReference type="Proteomes" id="UP000188613"/>
    </source>
</evidence>